<protein>
    <submittedName>
        <fullName evidence="3">LAME_0D02916g1_1</fullName>
    </submittedName>
</protein>
<dbReference type="Pfam" id="PF08552">
    <property type="entry name" value="Kei1"/>
    <property type="match status" value="1"/>
</dbReference>
<feature type="transmembrane region" description="Helical" evidence="2">
    <location>
        <begin position="146"/>
        <end position="171"/>
    </location>
</feature>
<dbReference type="PANTHER" id="PTHR28077:SF1">
    <property type="entry name" value="INOSITOL PHOSPHORYLCERAMIDE SYNTHASE REGULATORY SUBUNIT KEI1"/>
    <property type="match status" value="1"/>
</dbReference>
<dbReference type="PANTHER" id="PTHR28077">
    <property type="entry name" value="INOSITOL PHOSPHORYLCERAMIDE SYNTHASE REGULATORY SUBUNIT KEI1"/>
    <property type="match status" value="1"/>
</dbReference>
<dbReference type="Proteomes" id="UP000191144">
    <property type="component" value="Chromosome D"/>
</dbReference>
<reference evidence="4" key="1">
    <citation type="submission" date="2016-03" db="EMBL/GenBank/DDBJ databases">
        <authorList>
            <person name="Devillers Hugo."/>
        </authorList>
    </citation>
    <scope>NUCLEOTIDE SEQUENCE [LARGE SCALE GENOMIC DNA]</scope>
</reference>
<evidence type="ECO:0000256" key="2">
    <source>
        <dbReference type="SAM" id="Phobius"/>
    </source>
</evidence>
<feature type="transmembrane region" description="Helical" evidence="2">
    <location>
        <begin position="47"/>
        <end position="63"/>
    </location>
</feature>
<feature type="region of interest" description="Disordered" evidence="1">
    <location>
        <begin position="114"/>
        <end position="134"/>
    </location>
</feature>
<dbReference type="GO" id="GO:0070916">
    <property type="term" value="C:inositol phosphoceramide synthase complex"/>
    <property type="evidence" value="ECO:0007669"/>
    <property type="project" value="TreeGrafter"/>
</dbReference>
<proteinExistence type="predicted"/>
<evidence type="ECO:0000313" key="3">
    <source>
        <dbReference type="EMBL" id="SCU85806.1"/>
    </source>
</evidence>
<dbReference type="OrthoDB" id="3338076at2759"/>
<keyword evidence="2" id="KW-0812">Transmembrane</keyword>
<name>A0A1G4J7F8_9SACH</name>
<organism evidence="3 4">
    <name type="scientific">Lachancea meyersii CBS 8951</name>
    <dbReference type="NCBI Taxonomy" id="1266667"/>
    <lineage>
        <taxon>Eukaryota</taxon>
        <taxon>Fungi</taxon>
        <taxon>Dikarya</taxon>
        <taxon>Ascomycota</taxon>
        <taxon>Saccharomycotina</taxon>
        <taxon>Saccharomycetes</taxon>
        <taxon>Saccharomycetales</taxon>
        <taxon>Saccharomycetaceae</taxon>
        <taxon>Lachancea</taxon>
    </lineage>
</organism>
<dbReference type="AlphaFoldDB" id="A0A1G4J7F8"/>
<sequence>MIHLPKSFLGVFPLYMGVEIALGITILNKCSGAYGILGLLTGHGLDVMQWLLYVSSILALGVYSQALKQVYSPQLLMFSLAVVVYSVDTVLTCFFTVWFSGQWFSSKHSEFTDPNSQTHQSDTSASQLNTRGNTQKSQSASQSAEFFFTILITVLALASRFYFNSILMAFVQRLLRHPKYIVDIDDIEQDLKNKNWFARCWIKAQHISYKWCRQNLA</sequence>
<keyword evidence="2" id="KW-0472">Membrane</keyword>
<dbReference type="InterPro" id="IPR013862">
    <property type="entry name" value="Kei1"/>
</dbReference>
<dbReference type="GO" id="GO:0000139">
    <property type="term" value="C:Golgi membrane"/>
    <property type="evidence" value="ECO:0007669"/>
    <property type="project" value="TreeGrafter"/>
</dbReference>
<evidence type="ECO:0000313" key="4">
    <source>
        <dbReference type="Proteomes" id="UP000191144"/>
    </source>
</evidence>
<gene>
    <name evidence="3" type="ORF">LAME_0D02916G</name>
</gene>
<feature type="transmembrane region" description="Helical" evidence="2">
    <location>
        <begin position="7"/>
        <end position="27"/>
    </location>
</feature>
<feature type="transmembrane region" description="Helical" evidence="2">
    <location>
        <begin position="75"/>
        <end position="99"/>
    </location>
</feature>
<keyword evidence="2" id="KW-1133">Transmembrane helix</keyword>
<keyword evidence="4" id="KW-1185">Reference proteome</keyword>
<dbReference type="GO" id="GO:0070917">
    <property type="term" value="F:inositol phosphoceramide synthase regulator activity"/>
    <property type="evidence" value="ECO:0007669"/>
    <property type="project" value="InterPro"/>
</dbReference>
<accession>A0A1G4J7F8</accession>
<evidence type="ECO:0000256" key="1">
    <source>
        <dbReference type="SAM" id="MobiDB-lite"/>
    </source>
</evidence>
<dbReference type="GO" id="GO:0006673">
    <property type="term" value="P:inositol phosphoceramide metabolic process"/>
    <property type="evidence" value="ECO:0007669"/>
    <property type="project" value="InterPro"/>
</dbReference>
<dbReference type="EMBL" id="LT598482">
    <property type="protein sequence ID" value="SCU85806.1"/>
    <property type="molecule type" value="Genomic_DNA"/>
</dbReference>